<dbReference type="InterPro" id="IPR051313">
    <property type="entry name" value="Bact_iron-sidero_bind"/>
</dbReference>
<feature type="domain" description="Fe/B12 periplasmic-binding" evidence="10">
    <location>
        <begin position="387"/>
        <end position="647"/>
    </location>
</feature>
<dbReference type="Gene3D" id="3.40.50.1980">
    <property type="entry name" value="Nitrogenase molybdenum iron protein domain"/>
    <property type="match status" value="2"/>
</dbReference>
<dbReference type="Pfam" id="PF12833">
    <property type="entry name" value="HTH_18"/>
    <property type="match status" value="1"/>
</dbReference>
<comment type="subcellular location">
    <subcellularLocation>
        <location evidence="1">Cell envelope</location>
    </subcellularLocation>
</comment>
<comment type="caution">
    <text evidence="11">The sequence shown here is derived from an EMBL/GenBank/DDBJ whole genome shotgun (WGS) entry which is preliminary data.</text>
</comment>
<dbReference type="Gene3D" id="1.10.10.60">
    <property type="entry name" value="Homeodomain-like"/>
    <property type="match status" value="2"/>
</dbReference>
<keyword evidence="12" id="KW-1185">Reference proteome</keyword>
<evidence type="ECO:0000256" key="1">
    <source>
        <dbReference type="ARBA" id="ARBA00004196"/>
    </source>
</evidence>
<evidence type="ECO:0000256" key="3">
    <source>
        <dbReference type="ARBA" id="ARBA00022448"/>
    </source>
</evidence>
<organism evidence="11 12">
    <name type="scientific">Paenibacillus filicis</name>
    <dbReference type="NCBI Taxonomy" id="669464"/>
    <lineage>
        <taxon>Bacteria</taxon>
        <taxon>Bacillati</taxon>
        <taxon>Bacillota</taxon>
        <taxon>Bacilli</taxon>
        <taxon>Bacillales</taxon>
        <taxon>Paenibacillaceae</taxon>
        <taxon>Paenibacillus</taxon>
    </lineage>
</organism>
<keyword evidence="7" id="KW-0804">Transcription</keyword>
<keyword evidence="6" id="KW-0238">DNA-binding</keyword>
<dbReference type="InterPro" id="IPR002491">
    <property type="entry name" value="ABC_transptr_periplasmic_BD"/>
</dbReference>
<sequence length="647" mass="73215">MDHQWKLDEHIRLWAYASHKVLDVRHTRMKPGDRLDAYRCPASVFVFAVSGSAQVRLDGTAYAVKKFHVLHAGKGFCLDIAAGDERFEYYMIFYKAVLPPLRVPEIRLMLEKSNPFQSQYGFAPRHPLALARQLELLDRDWHQEGALERLHVKTLFHQFVYELMRQMHEQAVPMVQADKVAQAISYIREHGSEPITLEGLAELLDSSPRHLSRMFKSRTGYSPIEYVIRQRVEKAKELLLHTDASLQQIAVEAGFQDRYYFSRMFKKHTGMAPHRYKQAGGEARPNSPLAMAGTSIARGRRYPYTGNDDNHYQHRREGVTIMNRSTRRMTALTLLLSLALLLSACGANPDAARNNQAPAASQTPEPAAAERTLTDSLGHEVKVPAKPQRIIGSYLEDHLVALGIKPVAQWSVKQTNVQFYLQDALKDVPLIPSDLPFEAVTSFQPDLILIDSAEIVAGDKYAQYAKIAPTYTVGMDKNNDWRQELLEIGKVLNKSTEAQQVLDQYEAKVKEAKEKLQKSIGTKSAVAIWHSKKNFYVVNENMSSGDVLYRDLGFSIPAEIKELSGTSKNNWIALSLEKLAKLDADYIFLVNSNGKDASEELQRPLWKNIPAVQKGQVYEFGLEKSWLYTGTIANTKMIEDVLSSVIR</sequence>
<dbReference type="PROSITE" id="PS01124">
    <property type="entry name" value="HTH_ARAC_FAMILY_2"/>
    <property type="match status" value="1"/>
</dbReference>
<feature type="coiled-coil region" evidence="8">
    <location>
        <begin position="495"/>
        <end position="522"/>
    </location>
</feature>
<reference evidence="11 12" key="1">
    <citation type="submission" date="2024-04" db="EMBL/GenBank/DDBJ databases">
        <title>draft genome sequnece of Paenibacillus filicis.</title>
        <authorList>
            <person name="Kim D.-U."/>
        </authorList>
    </citation>
    <scope>NUCLEOTIDE SEQUENCE [LARGE SCALE GENOMIC DNA]</scope>
    <source>
        <strain evidence="11 12">KACC14197</strain>
    </source>
</reference>
<dbReference type="PROSITE" id="PS00041">
    <property type="entry name" value="HTH_ARAC_FAMILY_1"/>
    <property type="match status" value="1"/>
</dbReference>
<protein>
    <submittedName>
        <fullName evidence="11">AraC family transcriptional regulator</fullName>
    </submittedName>
</protein>
<keyword evidence="3" id="KW-0813">Transport</keyword>
<dbReference type="Pfam" id="PF01497">
    <property type="entry name" value="Peripla_BP_2"/>
    <property type="match status" value="1"/>
</dbReference>
<dbReference type="InterPro" id="IPR009057">
    <property type="entry name" value="Homeodomain-like_sf"/>
</dbReference>
<name>A0ABU9DQZ3_9BACL</name>
<dbReference type="SUPFAM" id="SSF53807">
    <property type="entry name" value="Helical backbone' metal receptor"/>
    <property type="match status" value="1"/>
</dbReference>
<dbReference type="RefSeq" id="WP_341418424.1">
    <property type="nucleotide sequence ID" value="NZ_JBBPCC010000020.1"/>
</dbReference>
<evidence type="ECO:0000256" key="8">
    <source>
        <dbReference type="SAM" id="Coils"/>
    </source>
</evidence>
<evidence type="ECO:0000256" key="2">
    <source>
        <dbReference type="ARBA" id="ARBA00008814"/>
    </source>
</evidence>
<comment type="similarity">
    <text evidence="2">Belongs to the bacterial solute-binding protein 8 family.</text>
</comment>
<dbReference type="SUPFAM" id="SSF46689">
    <property type="entry name" value="Homeodomain-like"/>
    <property type="match status" value="2"/>
</dbReference>
<dbReference type="CDD" id="cd01138">
    <property type="entry name" value="FeuA"/>
    <property type="match status" value="1"/>
</dbReference>
<keyword evidence="8" id="KW-0175">Coiled coil</keyword>
<dbReference type="InterPro" id="IPR020449">
    <property type="entry name" value="Tscrpt_reg_AraC-type_HTH"/>
</dbReference>
<dbReference type="EMBL" id="JBBPCC010000020">
    <property type="protein sequence ID" value="MEK8131289.1"/>
    <property type="molecule type" value="Genomic_DNA"/>
</dbReference>
<keyword evidence="4" id="KW-0732">Signal</keyword>
<accession>A0ABU9DQZ3</accession>
<dbReference type="PANTHER" id="PTHR30532">
    <property type="entry name" value="IRON III DICITRATE-BINDING PERIPLASMIC PROTEIN"/>
    <property type="match status" value="1"/>
</dbReference>
<dbReference type="InterPro" id="IPR011051">
    <property type="entry name" value="RmlC_Cupin_sf"/>
</dbReference>
<evidence type="ECO:0000256" key="6">
    <source>
        <dbReference type="ARBA" id="ARBA00023125"/>
    </source>
</evidence>
<evidence type="ECO:0000313" key="12">
    <source>
        <dbReference type="Proteomes" id="UP001469365"/>
    </source>
</evidence>
<evidence type="ECO:0000259" key="10">
    <source>
        <dbReference type="PROSITE" id="PS50983"/>
    </source>
</evidence>
<feature type="domain" description="HTH araC/xylS-type" evidence="9">
    <location>
        <begin position="181"/>
        <end position="279"/>
    </location>
</feature>
<dbReference type="SMART" id="SM00342">
    <property type="entry name" value="HTH_ARAC"/>
    <property type="match status" value="1"/>
</dbReference>
<dbReference type="InterPro" id="IPR018060">
    <property type="entry name" value="HTH_AraC"/>
</dbReference>
<evidence type="ECO:0000313" key="11">
    <source>
        <dbReference type="EMBL" id="MEK8131289.1"/>
    </source>
</evidence>
<dbReference type="PRINTS" id="PR00032">
    <property type="entry name" value="HTHARAC"/>
</dbReference>
<evidence type="ECO:0000256" key="5">
    <source>
        <dbReference type="ARBA" id="ARBA00023015"/>
    </source>
</evidence>
<dbReference type="PANTHER" id="PTHR30532:SF29">
    <property type="entry name" value="FE(3+) DICITRATE-BINDING PERIPLASMIC PROTEIN"/>
    <property type="match status" value="1"/>
</dbReference>
<dbReference type="PROSITE" id="PS50983">
    <property type="entry name" value="FE_B12_PBP"/>
    <property type="match status" value="1"/>
</dbReference>
<gene>
    <name evidence="11" type="ORF">WMW72_25610</name>
</gene>
<evidence type="ECO:0000256" key="7">
    <source>
        <dbReference type="ARBA" id="ARBA00023163"/>
    </source>
</evidence>
<dbReference type="Proteomes" id="UP001469365">
    <property type="component" value="Unassembled WGS sequence"/>
</dbReference>
<evidence type="ECO:0000259" key="9">
    <source>
        <dbReference type="PROSITE" id="PS01124"/>
    </source>
</evidence>
<keyword evidence="5" id="KW-0805">Transcription regulation</keyword>
<dbReference type="InterPro" id="IPR018062">
    <property type="entry name" value="HTH_AraC-typ_CS"/>
</dbReference>
<evidence type="ECO:0000256" key="4">
    <source>
        <dbReference type="ARBA" id="ARBA00022729"/>
    </source>
</evidence>
<dbReference type="SUPFAM" id="SSF51182">
    <property type="entry name" value="RmlC-like cupins"/>
    <property type="match status" value="1"/>
</dbReference>
<proteinExistence type="inferred from homology"/>